<reference evidence="1 2" key="1">
    <citation type="journal article" date="2010" name="Stand. Genomic Sci.">
        <title>Complete genome sequence of Spirosoma linguale type strain (1).</title>
        <authorList>
            <person name="Lail K."/>
            <person name="Sikorski J."/>
            <person name="Saunders E."/>
            <person name="Lapidus A."/>
            <person name="Glavina Del Rio T."/>
            <person name="Copeland A."/>
            <person name="Tice H."/>
            <person name="Cheng J.-F."/>
            <person name="Lucas S."/>
            <person name="Nolan M."/>
            <person name="Bruce D."/>
            <person name="Goodwin L."/>
            <person name="Pitluck S."/>
            <person name="Ivanova N."/>
            <person name="Mavromatis K."/>
            <person name="Ovchinnikova G."/>
            <person name="Pati A."/>
            <person name="Chen A."/>
            <person name="Palaniappan K."/>
            <person name="Land M."/>
            <person name="Hauser L."/>
            <person name="Chang Y.-J."/>
            <person name="Jeffries C.D."/>
            <person name="Chain P."/>
            <person name="Brettin T."/>
            <person name="Detter J.C."/>
            <person name="Schuetze A."/>
            <person name="Rohde M."/>
            <person name="Tindall B.J."/>
            <person name="Goeker M."/>
            <person name="Bristow J."/>
            <person name="Eisen J.A."/>
            <person name="Markowitz V."/>
            <person name="Hugenholtz P."/>
            <person name="Kyrpides N.C."/>
            <person name="Klenk H.-P."/>
            <person name="Chen F."/>
        </authorList>
    </citation>
    <scope>NUCLEOTIDE SEQUENCE [LARGE SCALE GENOMIC DNA]</scope>
    <source>
        <strain evidence="2">ATCC 33905 / DSM 74 / LMG 10896 / Claus 1</strain>
    </source>
</reference>
<protein>
    <submittedName>
        <fullName evidence="1">Uncharacterized protein</fullName>
    </submittedName>
</protein>
<dbReference type="KEGG" id="sli:Slin_0819"/>
<sequence>MGIIMKATKANIIRLWFGADTPIRDYQIKMNPALWKACVVVNETFIFPSGAVETGLYRRKDKLAFASTVQQVLLNRVD</sequence>
<keyword evidence="2" id="KW-1185">Reference proteome</keyword>
<evidence type="ECO:0000313" key="1">
    <source>
        <dbReference type="EMBL" id="ADB36881.1"/>
    </source>
</evidence>
<dbReference type="AlphaFoldDB" id="D2QHZ3"/>
<dbReference type="STRING" id="504472.Slin_0819"/>
<gene>
    <name evidence="1" type="ordered locus">Slin_0819</name>
</gene>
<evidence type="ECO:0000313" key="2">
    <source>
        <dbReference type="Proteomes" id="UP000002028"/>
    </source>
</evidence>
<organism evidence="1 2">
    <name type="scientific">Spirosoma linguale (strain ATCC 33905 / DSM 74 / LMG 10896 / Claus 1)</name>
    <dbReference type="NCBI Taxonomy" id="504472"/>
    <lineage>
        <taxon>Bacteria</taxon>
        <taxon>Pseudomonadati</taxon>
        <taxon>Bacteroidota</taxon>
        <taxon>Cytophagia</taxon>
        <taxon>Cytophagales</taxon>
        <taxon>Cytophagaceae</taxon>
        <taxon>Spirosoma</taxon>
    </lineage>
</organism>
<dbReference type="HOGENOM" id="CLU_2620256_0_0_10"/>
<dbReference type="Proteomes" id="UP000002028">
    <property type="component" value="Chromosome"/>
</dbReference>
<proteinExistence type="predicted"/>
<accession>D2QHZ3</accession>
<dbReference type="EMBL" id="CP001769">
    <property type="protein sequence ID" value="ADB36881.1"/>
    <property type="molecule type" value="Genomic_DNA"/>
</dbReference>
<name>D2QHZ3_SPILD</name>